<sequence>MPEFIQPAFDFIEPLDPRRPKYPERVFTCIGAGTAAADVARCREGIKRDNAILAKGIPPERFHISLCGIGDYVRIPSRVPFAAMRAGERIMLSPFEVVLYRAVTFPGFRDDRPTVLLAESRELRELGDLLFGHLRREGLRAGELREPHMTLFYSARSIRPVDIDPIRFRVDRFYLIHSERGLTRYNVLGCWLLNGSGVATPGPLAFGSMAA</sequence>
<keyword evidence="1" id="KW-0378">Hydrolase</keyword>
<dbReference type="Gene3D" id="3.90.1140.10">
    <property type="entry name" value="Cyclic phosphodiesterase"/>
    <property type="match status" value="1"/>
</dbReference>
<evidence type="ECO:0000313" key="2">
    <source>
        <dbReference type="EMBL" id="THF55103.1"/>
    </source>
</evidence>
<evidence type="ECO:0000313" key="3">
    <source>
        <dbReference type="Proteomes" id="UP000306441"/>
    </source>
</evidence>
<dbReference type="SUPFAM" id="SSF55144">
    <property type="entry name" value="LigT-like"/>
    <property type="match status" value="1"/>
</dbReference>
<gene>
    <name evidence="2" type="ORF">E6C48_19645</name>
</gene>
<dbReference type="RefSeq" id="WP_136359875.1">
    <property type="nucleotide sequence ID" value="NZ_SSNY01000013.1"/>
</dbReference>
<comment type="caution">
    <text evidence="2">The sequence shown here is derived from an EMBL/GenBank/DDBJ whole genome shotgun (WGS) entry which is preliminary data.</text>
</comment>
<keyword evidence="3" id="KW-1185">Reference proteome</keyword>
<organism evidence="2 3">
    <name type="scientific">Ollibium composti</name>
    <dbReference type="NCBI Taxonomy" id="2675109"/>
    <lineage>
        <taxon>Bacteria</taxon>
        <taxon>Pseudomonadati</taxon>
        <taxon>Pseudomonadota</taxon>
        <taxon>Alphaproteobacteria</taxon>
        <taxon>Hyphomicrobiales</taxon>
        <taxon>Phyllobacteriaceae</taxon>
        <taxon>Ollibium</taxon>
    </lineage>
</organism>
<name>A0ABY2Q2M6_9HYPH</name>
<dbReference type="PANTHER" id="PTHR35561:SF1">
    <property type="entry name" value="RNA 2',3'-CYCLIC PHOSPHODIESTERASE"/>
    <property type="match status" value="1"/>
</dbReference>
<protein>
    <recommendedName>
        <fullName evidence="4">2'-5' RNA ligase</fullName>
    </recommendedName>
</protein>
<dbReference type="InterPro" id="IPR004175">
    <property type="entry name" value="RNA_CPDase"/>
</dbReference>
<proteinExistence type="predicted"/>
<dbReference type="Proteomes" id="UP000306441">
    <property type="component" value="Unassembled WGS sequence"/>
</dbReference>
<dbReference type="EMBL" id="SSNY01000013">
    <property type="protein sequence ID" value="THF55103.1"/>
    <property type="molecule type" value="Genomic_DNA"/>
</dbReference>
<reference evidence="2 3" key="1">
    <citation type="submission" date="2019-04" db="EMBL/GenBank/DDBJ databases">
        <title>Mesorhizobium composti sp. nov., isolated from compost.</title>
        <authorList>
            <person name="Lin S.-Y."/>
            <person name="Hameed A."/>
            <person name="Hsieh Y.-T."/>
            <person name="Young C.-C."/>
        </authorList>
    </citation>
    <scope>NUCLEOTIDE SEQUENCE [LARGE SCALE GENOMIC DNA]</scope>
    <source>
        <strain evidence="2 3">CC-YTH430</strain>
    </source>
</reference>
<accession>A0ABY2Q2M6</accession>
<dbReference type="PANTHER" id="PTHR35561">
    <property type="entry name" value="RNA 2',3'-CYCLIC PHOSPHODIESTERASE"/>
    <property type="match status" value="1"/>
</dbReference>
<evidence type="ECO:0008006" key="4">
    <source>
        <dbReference type="Google" id="ProtNLM"/>
    </source>
</evidence>
<evidence type="ECO:0000256" key="1">
    <source>
        <dbReference type="ARBA" id="ARBA00022801"/>
    </source>
</evidence>
<dbReference type="InterPro" id="IPR009097">
    <property type="entry name" value="Cyclic_Pdiesterase"/>
</dbReference>